<feature type="domain" description="EAL" evidence="1">
    <location>
        <begin position="1"/>
        <end position="92"/>
    </location>
</feature>
<proteinExistence type="predicted"/>
<dbReference type="Proteomes" id="UP000185109">
    <property type="component" value="Chromosome"/>
</dbReference>
<gene>
    <name evidence="2" type="ORF">AM571_CH03339</name>
</gene>
<accession>A0A1L5P7V1</accession>
<dbReference type="EMBL" id="CP017241">
    <property type="protein sequence ID" value="APO76132.1"/>
    <property type="molecule type" value="Genomic_DNA"/>
</dbReference>
<evidence type="ECO:0000313" key="3">
    <source>
        <dbReference type="Proteomes" id="UP000185109"/>
    </source>
</evidence>
<reference evidence="2 3" key="1">
    <citation type="submission" date="2016-09" db="EMBL/GenBank/DDBJ databases">
        <title>The complete genome sequences of Rhizobium gallicum, symbiovars gallicum and phaseoli, symbionts associated to common bean (Phaseolus vulgaris).</title>
        <authorList>
            <person name="Bustos P."/>
            <person name="Santamaria R.I."/>
            <person name="Perez-Carrascal O.M."/>
            <person name="Juarez S."/>
            <person name="Lozano L."/>
            <person name="Martinez-Flores I."/>
            <person name="Martinez-Romero E."/>
            <person name="Cevallos M."/>
            <person name="Romero D."/>
            <person name="Davila G."/>
            <person name="Gonzalez V."/>
        </authorList>
    </citation>
    <scope>NUCLEOTIDE SEQUENCE [LARGE SCALE GENOMIC DNA]</scope>
    <source>
        <strain evidence="2 3">8C-3</strain>
    </source>
</reference>
<dbReference type="PROSITE" id="PS50883">
    <property type="entry name" value="EAL"/>
    <property type="match status" value="1"/>
</dbReference>
<evidence type="ECO:0000259" key="1">
    <source>
        <dbReference type="PROSITE" id="PS50883"/>
    </source>
</evidence>
<dbReference type="SUPFAM" id="SSF141868">
    <property type="entry name" value="EAL domain-like"/>
    <property type="match status" value="1"/>
</dbReference>
<sequence length="92" mass="10339">MPQELFLRHQTVFDCLSYILPPKAQANYVCDLFLFSHQPDFFSYLRAFASDRIKFDRNFMAGEDAGVVAIIRSLVGIGSGVDATARAEGFEK</sequence>
<evidence type="ECO:0000313" key="2">
    <source>
        <dbReference type="EMBL" id="APO76132.1"/>
    </source>
</evidence>
<dbReference type="AlphaFoldDB" id="A0A1L5P7V1"/>
<organism evidence="2 3">
    <name type="scientific">Rhizobium etli 8C-3</name>
    <dbReference type="NCBI Taxonomy" id="538025"/>
    <lineage>
        <taxon>Bacteria</taxon>
        <taxon>Pseudomonadati</taxon>
        <taxon>Pseudomonadota</taxon>
        <taxon>Alphaproteobacteria</taxon>
        <taxon>Hyphomicrobiales</taxon>
        <taxon>Rhizobiaceae</taxon>
        <taxon>Rhizobium/Agrobacterium group</taxon>
        <taxon>Rhizobium</taxon>
    </lineage>
</organism>
<dbReference type="InterPro" id="IPR001633">
    <property type="entry name" value="EAL_dom"/>
</dbReference>
<name>A0A1L5P7V1_RHIET</name>
<protein>
    <recommendedName>
        <fullName evidence="1">EAL domain-containing protein</fullName>
    </recommendedName>
</protein>
<dbReference type="InterPro" id="IPR035919">
    <property type="entry name" value="EAL_sf"/>
</dbReference>